<dbReference type="GO" id="GO:0003700">
    <property type="term" value="F:DNA-binding transcription factor activity"/>
    <property type="evidence" value="ECO:0007669"/>
    <property type="project" value="InterPro"/>
</dbReference>
<dbReference type="PANTHER" id="PTHR30346:SF28">
    <property type="entry name" value="HTH-TYPE TRANSCRIPTIONAL REGULATOR CYNR"/>
    <property type="match status" value="1"/>
</dbReference>
<keyword evidence="2" id="KW-0805">Transcription regulation</keyword>
<dbReference type="Proteomes" id="UP000317982">
    <property type="component" value="Unassembled WGS sequence"/>
</dbReference>
<protein>
    <submittedName>
        <fullName evidence="6">LysR family transcriptional regulator</fullName>
    </submittedName>
</protein>
<dbReference type="PRINTS" id="PR00039">
    <property type="entry name" value="HTHLYSR"/>
</dbReference>
<dbReference type="GO" id="GO:0032993">
    <property type="term" value="C:protein-DNA complex"/>
    <property type="evidence" value="ECO:0007669"/>
    <property type="project" value="TreeGrafter"/>
</dbReference>
<sequence length="290" mass="31306">MRYFVAVAEELSFTAAAGKLRIAQQSLSQQIATLERRLGARLFDRDTRGTRLTDVGRVFLPEARAVLARADQAVATVGRAARGEVGRVRLAFLASAANTLLPPIVRALRERFGDWELTTDAVSIAELVSGLRADRYDVGFGRPPCVDDLATRVIATEPVCAVLPADHALAGRETVRLAELRDEPWVLTPRDSWLPWHLRYDEEYAAAGFSPRVVAEGSSVQNLLALVAAGVGVTRLAASSRSLRGSGVVFVPLEGEVAETVATWRRSAPVVDHVVSVVADLAATTDLTRD</sequence>
<proteinExistence type="inferred from homology"/>
<accession>A0A545AGR8</accession>
<dbReference type="PROSITE" id="PS50931">
    <property type="entry name" value="HTH_LYSR"/>
    <property type="match status" value="1"/>
</dbReference>
<name>A0A545AGR8_9ACTN</name>
<dbReference type="Pfam" id="PF03466">
    <property type="entry name" value="LysR_substrate"/>
    <property type="match status" value="1"/>
</dbReference>
<evidence type="ECO:0000313" key="6">
    <source>
        <dbReference type="EMBL" id="TQS40504.1"/>
    </source>
</evidence>
<feature type="domain" description="HTH lysR-type" evidence="5">
    <location>
        <begin position="1"/>
        <end position="53"/>
    </location>
</feature>
<dbReference type="InParanoid" id="A0A545AGR8"/>
<dbReference type="EMBL" id="VIRS01000040">
    <property type="protein sequence ID" value="TQS40504.1"/>
    <property type="molecule type" value="Genomic_DNA"/>
</dbReference>
<dbReference type="PANTHER" id="PTHR30346">
    <property type="entry name" value="TRANSCRIPTIONAL DUAL REGULATOR HCAR-RELATED"/>
    <property type="match status" value="1"/>
</dbReference>
<dbReference type="InterPro" id="IPR036390">
    <property type="entry name" value="WH_DNA-bd_sf"/>
</dbReference>
<evidence type="ECO:0000259" key="5">
    <source>
        <dbReference type="PROSITE" id="PS50931"/>
    </source>
</evidence>
<organism evidence="6 7">
    <name type="scientific">Cryptosporangium phraense</name>
    <dbReference type="NCBI Taxonomy" id="2593070"/>
    <lineage>
        <taxon>Bacteria</taxon>
        <taxon>Bacillati</taxon>
        <taxon>Actinomycetota</taxon>
        <taxon>Actinomycetes</taxon>
        <taxon>Cryptosporangiales</taxon>
        <taxon>Cryptosporangiaceae</taxon>
        <taxon>Cryptosporangium</taxon>
    </lineage>
</organism>
<comment type="similarity">
    <text evidence="1">Belongs to the LysR transcriptional regulatory family.</text>
</comment>
<dbReference type="Gene3D" id="1.10.10.10">
    <property type="entry name" value="Winged helix-like DNA-binding domain superfamily/Winged helix DNA-binding domain"/>
    <property type="match status" value="1"/>
</dbReference>
<gene>
    <name evidence="6" type="ORF">FL583_34605</name>
</gene>
<dbReference type="Pfam" id="PF00126">
    <property type="entry name" value="HTH_1"/>
    <property type="match status" value="1"/>
</dbReference>
<dbReference type="Gene3D" id="3.40.190.10">
    <property type="entry name" value="Periplasmic binding protein-like II"/>
    <property type="match status" value="2"/>
</dbReference>
<dbReference type="InterPro" id="IPR000847">
    <property type="entry name" value="LysR_HTH_N"/>
</dbReference>
<dbReference type="FunFam" id="1.10.10.10:FF:000001">
    <property type="entry name" value="LysR family transcriptional regulator"/>
    <property type="match status" value="1"/>
</dbReference>
<evidence type="ECO:0000256" key="3">
    <source>
        <dbReference type="ARBA" id="ARBA00023125"/>
    </source>
</evidence>
<keyword evidence="3" id="KW-0238">DNA-binding</keyword>
<evidence type="ECO:0000256" key="2">
    <source>
        <dbReference type="ARBA" id="ARBA00023015"/>
    </source>
</evidence>
<keyword evidence="7" id="KW-1185">Reference proteome</keyword>
<keyword evidence="4" id="KW-0804">Transcription</keyword>
<dbReference type="AlphaFoldDB" id="A0A545AGR8"/>
<evidence type="ECO:0000256" key="4">
    <source>
        <dbReference type="ARBA" id="ARBA00023163"/>
    </source>
</evidence>
<evidence type="ECO:0000256" key="1">
    <source>
        <dbReference type="ARBA" id="ARBA00009437"/>
    </source>
</evidence>
<dbReference type="CDD" id="cd08414">
    <property type="entry name" value="PBP2_LTTR_aromatics_like"/>
    <property type="match status" value="1"/>
</dbReference>
<evidence type="ECO:0000313" key="7">
    <source>
        <dbReference type="Proteomes" id="UP000317982"/>
    </source>
</evidence>
<dbReference type="InterPro" id="IPR036388">
    <property type="entry name" value="WH-like_DNA-bd_sf"/>
</dbReference>
<comment type="caution">
    <text evidence="6">The sequence shown here is derived from an EMBL/GenBank/DDBJ whole genome shotgun (WGS) entry which is preliminary data.</text>
</comment>
<reference evidence="6 7" key="1">
    <citation type="submission" date="2019-07" db="EMBL/GenBank/DDBJ databases">
        <title>Cryptosporangium phraense sp. nov., isolated from plant litter.</title>
        <authorList>
            <person name="Suriyachadkun C."/>
        </authorList>
    </citation>
    <scope>NUCLEOTIDE SEQUENCE [LARGE SCALE GENOMIC DNA]</scope>
    <source>
        <strain evidence="6 7">A-T 5661</strain>
    </source>
</reference>
<dbReference type="SUPFAM" id="SSF46785">
    <property type="entry name" value="Winged helix' DNA-binding domain"/>
    <property type="match status" value="1"/>
</dbReference>
<dbReference type="GO" id="GO:0003677">
    <property type="term" value="F:DNA binding"/>
    <property type="evidence" value="ECO:0007669"/>
    <property type="project" value="UniProtKB-KW"/>
</dbReference>
<dbReference type="OrthoDB" id="3461417at2"/>
<dbReference type="InterPro" id="IPR005119">
    <property type="entry name" value="LysR_subst-bd"/>
</dbReference>
<dbReference type="SUPFAM" id="SSF53850">
    <property type="entry name" value="Periplasmic binding protein-like II"/>
    <property type="match status" value="1"/>
</dbReference>